<feature type="binding site" evidence="7">
    <location>
        <position position="61"/>
    </location>
    <ligand>
        <name>S-adenosyl-L-methionine</name>
        <dbReference type="ChEBI" id="CHEBI:59789"/>
    </ligand>
</feature>
<dbReference type="SUPFAM" id="SSF53335">
    <property type="entry name" value="S-adenosyl-L-methionine-dependent methyltransferases"/>
    <property type="match status" value="1"/>
</dbReference>
<feature type="binding site" evidence="7">
    <location>
        <position position="107"/>
    </location>
    <ligand>
        <name>S-adenosyl-L-methionine</name>
        <dbReference type="ChEBI" id="CHEBI:59789"/>
    </ligand>
</feature>
<dbReference type="SUPFAM" id="SSF81799">
    <property type="entry name" value="Putative methyltransferase TM0872, insert domain"/>
    <property type="match status" value="1"/>
</dbReference>
<keyword evidence="6 7" id="KW-0949">S-adenosyl-L-methionine</keyword>
<dbReference type="PANTHER" id="PTHR11265">
    <property type="entry name" value="S-ADENOSYL-METHYLTRANSFERASE MRAW"/>
    <property type="match status" value="1"/>
</dbReference>
<comment type="catalytic activity">
    <reaction evidence="7">
        <text>cytidine(1402) in 16S rRNA + S-adenosyl-L-methionine = N(4)-methylcytidine(1402) in 16S rRNA + S-adenosyl-L-homocysteine + H(+)</text>
        <dbReference type="Rhea" id="RHEA:42928"/>
        <dbReference type="Rhea" id="RHEA-COMP:10286"/>
        <dbReference type="Rhea" id="RHEA-COMP:10287"/>
        <dbReference type="ChEBI" id="CHEBI:15378"/>
        <dbReference type="ChEBI" id="CHEBI:57856"/>
        <dbReference type="ChEBI" id="CHEBI:59789"/>
        <dbReference type="ChEBI" id="CHEBI:74506"/>
        <dbReference type="ChEBI" id="CHEBI:82748"/>
        <dbReference type="EC" id="2.1.1.199"/>
    </reaction>
</comment>
<proteinExistence type="inferred from homology"/>
<dbReference type="GO" id="GO:0070475">
    <property type="term" value="P:rRNA base methylation"/>
    <property type="evidence" value="ECO:0007669"/>
    <property type="project" value="UniProtKB-UniRule"/>
</dbReference>
<evidence type="ECO:0000256" key="2">
    <source>
        <dbReference type="ARBA" id="ARBA00022490"/>
    </source>
</evidence>
<evidence type="ECO:0000256" key="7">
    <source>
        <dbReference type="HAMAP-Rule" id="MF_01007"/>
    </source>
</evidence>
<gene>
    <name evidence="7" type="primary">rsmH</name>
    <name evidence="8" type="ORF">SAMN02583745_00523</name>
</gene>
<comment type="similarity">
    <text evidence="1 7">Belongs to the methyltransferase superfamily. RsmH family.</text>
</comment>
<dbReference type="GO" id="GO:0071424">
    <property type="term" value="F:rRNA (cytosine-N4-)-methyltransferase activity"/>
    <property type="evidence" value="ECO:0007669"/>
    <property type="project" value="UniProtKB-UniRule"/>
</dbReference>
<evidence type="ECO:0000313" key="9">
    <source>
        <dbReference type="Proteomes" id="UP000242642"/>
    </source>
</evidence>
<evidence type="ECO:0000313" key="8">
    <source>
        <dbReference type="EMBL" id="SES79212.1"/>
    </source>
</evidence>
<dbReference type="NCBIfam" id="TIGR00006">
    <property type="entry name" value="16S rRNA (cytosine(1402)-N(4))-methyltransferase RsmH"/>
    <property type="match status" value="1"/>
</dbReference>
<dbReference type="FunFam" id="1.10.150.170:FF:000001">
    <property type="entry name" value="Ribosomal RNA small subunit methyltransferase H"/>
    <property type="match status" value="1"/>
</dbReference>
<evidence type="ECO:0000256" key="1">
    <source>
        <dbReference type="ARBA" id="ARBA00010396"/>
    </source>
</evidence>
<comment type="function">
    <text evidence="7">Specifically methylates the N4 position of cytidine in position 1402 (C1402) of 16S rRNA.</text>
</comment>
<evidence type="ECO:0000256" key="6">
    <source>
        <dbReference type="ARBA" id="ARBA00022691"/>
    </source>
</evidence>
<accession>A0A1H9ZCD8</accession>
<keyword evidence="3 7" id="KW-0698">rRNA processing</keyword>
<keyword evidence="2 7" id="KW-0963">Cytoplasm</keyword>
<dbReference type="Proteomes" id="UP000242642">
    <property type="component" value="Unassembled WGS sequence"/>
</dbReference>
<dbReference type="STRING" id="1123402.SAMN02583745_00523"/>
<dbReference type="PANTHER" id="PTHR11265:SF0">
    <property type="entry name" value="12S RRNA N4-METHYLCYTIDINE METHYLTRANSFERASE"/>
    <property type="match status" value="1"/>
</dbReference>
<dbReference type="PIRSF" id="PIRSF004486">
    <property type="entry name" value="MraW"/>
    <property type="match status" value="1"/>
</dbReference>
<dbReference type="OrthoDB" id="9806637at2"/>
<dbReference type="InterPro" id="IPR029063">
    <property type="entry name" value="SAM-dependent_MTases_sf"/>
</dbReference>
<sequence length="319" mass="35988">MNDLKVHTPEYLHQTVMLNEAVDALNVKANGIYIDGTFGRGGHSRLLLSKLSDQGRLIVVDRDLRAIDAARKLNDKRLTIIHDGFANLSAHIDELGLMGHVDGLLLDLGVSSPQLDDAERGFSFMRDGPLDMRMDTTRGLSAEKWLQLATEQEIETVLKEYGEERFAKRIAAAIVLRMQTNSMTRTLELANLVASTVPIKDKNKHPATRTFQAIRMKVNEELQQIESVLSDSLDILKKEGRLSVITFHSLEDRLVKNFIRNHSRLPSLPRGLPLTTEQISQRAMALKLREIPKKKPSKEEINSNNRSRSAMLRIAEKLI</sequence>
<keyword evidence="5 7" id="KW-0808">Transferase</keyword>
<dbReference type="HAMAP" id="MF_01007">
    <property type="entry name" value="16SrRNA_methyltr_H"/>
    <property type="match status" value="1"/>
</dbReference>
<name>A0A1H9ZCD8_9GAMM</name>
<feature type="binding site" evidence="7">
    <location>
        <position position="114"/>
    </location>
    <ligand>
        <name>S-adenosyl-L-methionine</name>
        <dbReference type="ChEBI" id="CHEBI:59789"/>
    </ligand>
</feature>
<dbReference type="Gene3D" id="3.40.50.150">
    <property type="entry name" value="Vaccinia Virus protein VP39"/>
    <property type="match status" value="1"/>
</dbReference>
<evidence type="ECO:0000256" key="3">
    <source>
        <dbReference type="ARBA" id="ARBA00022552"/>
    </source>
</evidence>
<evidence type="ECO:0000256" key="4">
    <source>
        <dbReference type="ARBA" id="ARBA00022603"/>
    </source>
</evidence>
<feature type="binding site" evidence="7">
    <location>
        <begin position="41"/>
        <end position="43"/>
    </location>
    <ligand>
        <name>S-adenosyl-L-methionine</name>
        <dbReference type="ChEBI" id="CHEBI:59789"/>
    </ligand>
</feature>
<protein>
    <recommendedName>
        <fullName evidence="7">Ribosomal RNA small subunit methyltransferase H</fullName>
        <ecNumber evidence="7">2.1.1.199</ecNumber>
    </recommendedName>
    <alternativeName>
        <fullName evidence="7">16S rRNA m(4)C1402 methyltransferase</fullName>
    </alternativeName>
    <alternativeName>
        <fullName evidence="7">rRNA (cytosine-N(4)-)-methyltransferase RsmH</fullName>
    </alternativeName>
</protein>
<keyword evidence="4 7" id="KW-0489">Methyltransferase</keyword>
<dbReference type="GO" id="GO:0005737">
    <property type="term" value="C:cytoplasm"/>
    <property type="evidence" value="ECO:0007669"/>
    <property type="project" value="UniProtKB-SubCell"/>
</dbReference>
<comment type="subcellular location">
    <subcellularLocation>
        <location evidence="7">Cytoplasm</location>
    </subcellularLocation>
</comment>
<dbReference type="EMBL" id="FOHV01000003">
    <property type="protein sequence ID" value="SES79212.1"/>
    <property type="molecule type" value="Genomic_DNA"/>
</dbReference>
<organism evidence="8 9">
    <name type="scientific">Thorsellia anophelis DSM 18579</name>
    <dbReference type="NCBI Taxonomy" id="1123402"/>
    <lineage>
        <taxon>Bacteria</taxon>
        <taxon>Pseudomonadati</taxon>
        <taxon>Pseudomonadota</taxon>
        <taxon>Gammaproteobacteria</taxon>
        <taxon>Enterobacterales</taxon>
        <taxon>Thorselliaceae</taxon>
        <taxon>Thorsellia</taxon>
    </lineage>
</organism>
<dbReference type="Pfam" id="PF01795">
    <property type="entry name" value="Methyltransf_5"/>
    <property type="match status" value="1"/>
</dbReference>
<dbReference type="Gene3D" id="1.10.150.170">
    <property type="entry name" value="Putative methyltransferase TM0872, insert domain"/>
    <property type="match status" value="1"/>
</dbReference>
<keyword evidence="9" id="KW-1185">Reference proteome</keyword>
<evidence type="ECO:0000256" key="5">
    <source>
        <dbReference type="ARBA" id="ARBA00022679"/>
    </source>
</evidence>
<dbReference type="InterPro" id="IPR002903">
    <property type="entry name" value="RsmH"/>
</dbReference>
<dbReference type="RefSeq" id="WP_093317584.1">
    <property type="nucleotide sequence ID" value="NZ_FOHV01000003.1"/>
</dbReference>
<dbReference type="EC" id="2.1.1.199" evidence="7"/>
<feature type="binding site" evidence="7">
    <location>
        <position position="85"/>
    </location>
    <ligand>
        <name>S-adenosyl-L-methionine</name>
        <dbReference type="ChEBI" id="CHEBI:59789"/>
    </ligand>
</feature>
<dbReference type="AlphaFoldDB" id="A0A1H9ZCD8"/>
<dbReference type="InterPro" id="IPR023397">
    <property type="entry name" value="SAM-dep_MeTrfase_MraW_recog"/>
</dbReference>
<reference evidence="9" key="1">
    <citation type="submission" date="2016-10" db="EMBL/GenBank/DDBJ databases">
        <authorList>
            <person name="Varghese N."/>
            <person name="Submissions S."/>
        </authorList>
    </citation>
    <scope>NUCLEOTIDE SEQUENCE [LARGE SCALE GENOMIC DNA]</scope>
    <source>
        <strain evidence="9">DSM 18579</strain>
    </source>
</reference>